<evidence type="ECO:0000313" key="2">
    <source>
        <dbReference type="EMBL" id="QBH85241.1"/>
    </source>
</evidence>
<accession>A0A481TX40</accession>
<evidence type="ECO:0000256" key="1">
    <source>
        <dbReference type="SAM" id="MobiDB-lite"/>
    </source>
</evidence>
<proteinExistence type="predicted"/>
<feature type="region of interest" description="Disordered" evidence="1">
    <location>
        <begin position="1"/>
        <end position="41"/>
    </location>
</feature>
<protein>
    <submittedName>
        <fullName evidence="2">Uncharacterized protein</fullName>
    </submittedName>
</protein>
<organismHost>
    <name type="scientific">Homo sapiens</name>
    <name type="common">Human</name>
    <dbReference type="NCBI Taxonomy" id="9606"/>
</organismHost>
<sequence>MPPPPRRGVHLVSLDAPRPQPRLSDPGAGSGAAAASAGSNGNARLCRSVCPARMGRQRDERQPVCFGGGALCQRDVCV</sequence>
<feature type="compositionally biased region" description="Low complexity" evidence="1">
    <location>
        <begin position="31"/>
        <end position="41"/>
    </location>
</feature>
<reference evidence="2" key="1">
    <citation type="submission" date="2018-08" db="EMBL/GenBank/DDBJ databases">
        <title>HSV2 whole genome sequences from clinical isolates.</title>
        <authorList>
            <person name="Roychoudhury P."/>
            <person name="Greninger A.L."/>
            <person name="Jerome K.R."/>
            <person name="Johnston C."/>
            <person name="Wald A."/>
            <person name="Xie H."/>
        </authorList>
    </citation>
    <scope>NUCLEOTIDE SEQUENCE</scope>
    <source>
        <strain evidence="2">2008-483</strain>
    </source>
</reference>
<dbReference type="EMBL" id="MH790660">
    <property type="protein sequence ID" value="QBH85241.1"/>
    <property type="molecule type" value="Genomic_DNA"/>
</dbReference>
<name>A0A481TX40_HHV2</name>
<organism evidence="2">
    <name type="scientific">Human herpesvirus 2</name>
    <name type="common">HHV-2</name>
    <name type="synonym">Human herpes simplex virus 2</name>
    <dbReference type="NCBI Taxonomy" id="10310"/>
    <lineage>
        <taxon>Viruses</taxon>
        <taxon>Duplodnaviria</taxon>
        <taxon>Heunggongvirae</taxon>
        <taxon>Peploviricota</taxon>
        <taxon>Herviviricetes</taxon>
        <taxon>Herpesvirales</taxon>
        <taxon>Orthoherpesviridae</taxon>
        <taxon>Alphaherpesvirinae</taxon>
        <taxon>Simplexvirus</taxon>
        <taxon>Simplexvirus humanalpha2</taxon>
    </lineage>
</organism>